<name>A0AAW0ECI4_9AGAR</name>
<sequence length="185" mass="21098">MSPVHFPSRPATTDKLSADPPSLTHLVDKLDTLAKFYQRQLDWIDSSSSNTSVQVNVVETATESEDDDLSETETPRRRPASRQLASGALHRMRWRKQMKSLENKLSGKARKLRRGRITSNLPRRKASEEDICTHYILGMFGQIIGARMESCRRVQKLAAFHKLEDKRTLSRSPDQPGREERQVVG</sequence>
<feature type="compositionally biased region" description="Basic and acidic residues" evidence="1">
    <location>
        <begin position="176"/>
        <end position="185"/>
    </location>
</feature>
<dbReference type="Proteomes" id="UP001362999">
    <property type="component" value="Unassembled WGS sequence"/>
</dbReference>
<organism evidence="2 3">
    <name type="scientific">Favolaschia claudopus</name>
    <dbReference type="NCBI Taxonomy" id="2862362"/>
    <lineage>
        <taxon>Eukaryota</taxon>
        <taxon>Fungi</taxon>
        <taxon>Dikarya</taxon>
        <taxon>Basidiomycota</taxon>
        <taxon>Agaricomycotina</taxon>
        <taxon>Agaricomycetes</taxon>
        <taxon>Agaricomycetidae</taxon>
        <taxon>Agaricales</taxon>
        <taxon>Marasmiineae</taxon>
        <taxon>Mycenaceae</taxon>
        <taxon>Favolaschia</taxon>
    </lineage>
</organism>
<dbReference type="AlphaFoldDB" id="A0AAW0ECI4"/>
<gene>
    <name evidence="2" type="ORF">R3P38DRAFT_2831861</name>
</gene>
<proteinExistence type="predicted"/>
<keyword evidence="3" id="KW-1185">Reference proteome</keyword>
<reference evidence="2 3" key="1">
    <citation type="journal article" date="2024" name="J Genomics">
        <title>Draft genome sequencing and assembly of Favolaschia claudopus CIRM-BRFM 2984 isolated from oak limbs.</title>
        <authorList>
            <person name="Navarro D."/>
            <person name="Drula E."/>
            <person name="Chaduli D."/>
            <person name="Cazenave R."/>
            <person name="Ahrendt S."/>
            <person name="Wang J."/>
            <person name="Lipzen A."/>
            <person name="Daum C."/>
            <person name="Barry K."/>
            <person name="Grigoriev I.V."/>
            <person name="Favel A."/>
            <person name="Rosso M.N."/>
            <person name="Martin F."/>
        </authorList>
    </citation>
    <scope>NUCLEOTIDE SEQUENCE [LARGE SCALE GENOMIC DNA]</scope>
    <source>
        <strain evidence="2 3">CIRM-BRFM 2984</strain>
    </source>
</reference>
<feature type="region of interest" description="Disordered" evidence="1">
    <location>
        <begin position="165"/>
        <end position="185"/>
    </location>
</feature>
<feature type="region of interest" description="Disordered" evidence="1">
    <location>
        <begin position="60"/>
        <end position="88"/>
    </location>
</feature>
<evidence type="ECO:0000256" key="1">
    <source>
        <dbReference type="SAM" id="MobiDB-lite"/>
    </source>
</evidence>
<evidence type="ECO:0000313" key="2">
    <source>
        <dbReference type="EMBL" id="KAK7061841.1"/>
    </source>
</evidence>
<accession>A0AAW0ECI4</accession>
<feature type="region of interest" description="Disordered" evidence="1">
    <location>
        <begin position="1"/>
        <end position="22"/>
    </location>
</feature>
<dbReference type="EMBL" id="JAWWNJ010000002">
    <property type="protein sequence ID" value="KAK7061841.1"/>
    <property type="molecule type" value="Genomic_DNA"/>
</dbReference>
<feature type="compositionally biased region" description="Acidic residues" evidence="1">
    <location>
        <begin position="62"/>
        <end position="71"/>
    </location>
</feature>
<protein>
    <submittedName>
        <fullName evidence="2">Uncharacterized protein</fullName>
    </submittedName>
</protein>
<evidence type="ECO:0000313" key="3">
    <source>
        <dbReference type="Proteomes" id="UP001362999"/>
    </source>
</evidence>
<comment type="caution">
    <text evidence="2">The sequence shown here is derived from an EMBL/GenBank/DDBJ whole genome shotgun (WGS) entry which is preliminary data.</text>
</comment>